<dbReference type="RefSeq" id="WP_119899143.1">
    <property type="nucleotide sequence ID" value="NZ_QNRC01000053.1"/>
</dbReference>
<accession>A0A419A4C8</accession>
<evidence type="ECO:0000313" key="2">
    <source>
        <dbReference type="EMBL" id="RJL09147.1"/>
    </source>
</evidence>
<protein>
    <submittedName>
        <fullName evidence="2">Uncharacterized protein</fullName>
    </submittedName>
</protein>
<dbReference type="Proteomes" id="UP000283587">
    <property type="component" value="Unassembled WGS sequence"/>
</dbReference>
<dbReference type="Pfam" id="PF13103">
    <property type="entry name" value="TonB_2"/>
    <property type="match status" value="1"/>
</dbReference>
<dbReference type="Gene3D" id="3.30.1150.10">
    <property type="match status" value="1"/>
</dbReference>
<name>A0A419A4C8_9RHOB</name>
<dbReference type="EMBL" id="QZEW01000068">
    <property type="protein sequence ID" value="RJL09147.1"/>
    <property type="molecule type" value="Genomic_DNA"/>
</dbReference>
<proteinExistence type="predicted"/>
<reference evidence="3" key="1">
    <citation type="submission" date="2018-09" db="EMBL/GenBank/DDBJ databases">
        <title>Paracoccus onubensis nov. sp. a moderate halophilic bacterium isolated from Gruta de las Maravillas (Aracena, Spain).</title>
        <authorList>
            <person name="Jurado V."/>
            <person name="Gutierrez-Patricio S."/>
            <person name="Gonzalez-Pimentel J.L."/>
            <person name="Miller A.Z."/>
            <person name="Laiz L."/>
            <person name="Saiz-Jimenez C."/>
        </authorList>
    </citation>
    <scope>NUCLEOTIDE SEQUENCE [LARGE SCALE GENOMIC DNA]</scope>
    <source>
        <strain evidence="3">DSM 26381</strain>
    </source>
</reference>
<dbReference type="SUPFAM" id="SSF74653">
    <property type="entry name" value="TolA/TonB C-terminal domain"/>
    <property type="match status" value="1"/>
</dbReference>
<comment type="caution">
    <text evidence="2">The sequence shown here is derived from an EMBL/GenBank/DDBJ whole genome shotgun (WGS) entry which is preliminary data.</text>
</comment>
<gene>
    <name evidence="2" type="ORF">D3P05_15240</name>
</gene>
<keyword evidence="3" id="KW-1185">Reference proteome</keyword>
<feature type="region of interest" description="Disordered" evidence="1">
    <location>
        <begin position="95"/>
        <end position="122"/>
    </location>
</feature>
<dbReference type="AlphaFoldDB" id="A0A419A4C8"/>
<evidence type="ECO:0000256" key="1">
    <source>
        <dbReference type="SAM" id="MobiDB-lite"/>
    </source>
</evidence>
<organism evidence="2 3">
    <name type="scientific">Paracoccus siganidrum</name>
    <dbReference type="NCBI Taxonomy" id="1276757"/>
    <lineage>
        <taxon>Bacteria</taxon>
        <taxon>Pseudomonadati</taxon>
        <taxon>Pseudomonadota</taxon>
        <taxon>Alphaproteobacteria</taxon>
        <taxon>Rhodobacterales</taxon>
        <taxon>Paracoccaceae</taxon>
        <taxon>Paracoccus</taxon>
    </lineage>
</organism>
<feature type="compositionally biased region" description="Basic and acidic residues" evidence="1">
    <location>
        <begin position="112"/>
        <end position="122"/>
    </location>
</feature>
<sequence>MIILLPVALSVLISFQDAIFHRAEAPVPVATQAQWQQELQRQLTRAVRVPPDLRKVVPSGRYEAHLAFTINPDGTVSNVFLAQASGNDAMDVHGGRKTSLSCVRPGNAQDAPKGRAADDVHA</sequence>
<evidence type="ECO:0000313" key="3">
    <source>
        <dbReference type="Proteomes" id="UP000283587"/>
    </source>
</evidence>